<feature type="domain" description="BON" evidence="9">
    <location>
        <begin position="39"/>
        <end position="109"/>
    </location>
</feature>
<evidence type="ECO:0000259" key="9">
    <source>
        <dbReference type="PROSITE" id="PS50914"/>
    </source>
</evidence>
<dbReference type="RefSeq" id="WP_070047821.1">
    <property type="nucleotide sequence ID" value="NZ_CBCSDO010000011.1"/>
</dbReference>
<evidence type="ECO:0000256" key="2">
    <source>
        <dbReference type="ARBA" id="ARBA00008017"/>
    </source>
</evidence>
<evidence type="ECO:0000256" key="4">
    <source>
        <dbReference type="ARBA" id="ARBA00022692"/>
    </source>
</evidence>
<sequence length="445" mass="48302">MKTLVLRLAMLLFIGLSWTTYAVDAEPVAETIAVLNVPQDQAIADRLTAITQAISGLEQVEVTVNAGVLSLNGEAENAQLSRDIAHIASRLEGVVYVQNNLQEQLAVSSRLAPASEKFQEMFNKALRMLPLLLLAIVVIIVFYQLAAWLARRSGWLKRLGLSELSSNLGMRFIRIVITGIGVLIALELLDATTLVSAALGVAGVIGIALGFAFRNIVENYLAGVLLSTRNPFAVGDQIQVGDFTGSVVRLTSRDTVLMTYDGNHLRIPNSDIITSALTNFSRNPLRRLGFKVGVSVELDLVNVRQLGIATLTNIPGILTDPAPRCMIAELGDSTVLLQFYAWIDQSHTDFLKARSEAIRQVKTAFDEAGIEMPEPIYRIHMVEQPTMAKTEKTVPSIASNRAAKPAAATATNVTAEDIDVSTDNTIPEQLAADLKNSDEENLLTK</sequence>
<evidence type="ECO:0000313" key="11">
    <source>
        <dbReference type="Proteomes" id="UP000242258"/>
    </source>
</evidence>
<feature type="transmembrane region" description="Helical" evidence="7">
    <location>
        <begin position="195"/>
        <end position="213"/>
    </location>
</feature>
<keyword evidence="11" id="KW-1185">Reference proteome</keyword>
<evidence type="ECO:0000256" key="6">
    <source>
        <dbReference type="ARBA" id="ARBA00023136"/>
    </source>
</evidence>
<feature type="transmembrane region" description="Helical" evidence="7">
    <location>
        <begin position="128"/>
        <end position="150"/>
    </location>
</feature>
<dbReference type="EMBL" id="MKEK01000001">
    <property type="protein sequence ID" value="OEY68254.1"/>
    <property type="molecule type" value="Genomic_DNA"/>
</dbReference>
<comment type="caution">
    <text evidence="7">Lacks conserved residue(s) required for the propagation of feature annotation.</text>
</comment>
<feature type="chain" id="PRO_5009200255" description="Small-conductance mechanosensitive channel" evidence="8">
    <location>
        <begin position="23"/>
        <end position="445"/>
    </location>
</feature>
<dbReference type="Gene3D" id="3.30.70.100">
    <property type="match status" value="1"/>
</dbReference>
<dbReference type="SUPFAM" id="SSF50182">
    <property type="entry name" value="Sm-like ribonucleoproteins"/>
    <property type="match status" value="1"/>
</dbReference>
<evidence type="ECO:0000256" key="7">
    <source>
        <dbReference type="RuleBase" id="RU369025"/>
    </source>
</evidence>
<gene>
    <name evidence="10" type="ORF">BI198_00750</name>
</gene>
<dbReference type="InterPro" id="IPR007055">
    <property type="entry name" value="BON_dom"/>
</dbReference>
<dbReference type="InterPro" id="IPR011066">
    <property type="entry name" value="MscS_channel_C_sf"/>
</dbReference>
<comment type="similarity">
    <text evidence="2 7">Belongs to the MscS (TC 1.A.23) family.</text>
</comment>
<dbReference type="PANTHER" id="PTHR30221:SF1">
    <property type="entry name" value="SMALL-CONDUCTANCE MECHANOSENSITIVE CHANNEL"/>
    <property type="match status" value="1"/>
</dbReference>
<comment type="caution">
    <text evidence="10">The sequence shown here is derived from an EMBL/GenBank/DDBJ whole genome shotgun (WGS) entry which is preliminary data.</text>
</comment>
<dbReference type="InterPro" id="IPR049278">
    <property type="entry name" value="MS_channel_C"/>
</dbReference>
<protein>
    <recommendedName>
        <fullName evidence="7">Small-conductance mechanosensitive channel</fullName>
    </recommendedName>
</protein>
<keyword evidence="3" id="KW-1003">Cell membrane</keyword>
<evidence type="ECO:0000256" key="8">
    <source>
        <dbReference type="SAM" id="SignalP"/>
    </source>
</evidence>
<dbReference type="AlphaFoldDB" id="A0A1E7Q219"/>
<dbReference type="Pfam" id="PF00924">
    <property type="entry name" value="MS_channel_2nd"/>
    <property type="match status" value="1"/>
</dbReference>
<proteinExistence type="inferred from homology"/>
<evidence type="ECO:0000313" key="10">
    <source>
        <dbReference type="EMBL" id="OEY68254.1"/>
    </source>
</evidence>
<dbReference type="PANTHER" id="PTHR30221">
    <property type="entry name" value="SMALL-CONDUCTANCE MECHANOSENSITIVE CHANNEL"/>
    <property type="match status" value="1"/>
</dbReference>
<keyword evidence="7" id="KW-0406">Ion transport</keyword>
<keyword evidence="7" id="KW-0997">Cell inner membrane</keyword>
<dbReference type="Gene3D" id="2.30.30.60">
    <property type="match status" value="1"/>
</dbReference>
<dbReference type="GO" id="GO:0005886">
    <property type="term" value="C:plasma membrane"/>
    <property type="evidence" value="ECO:0007669"/>
    <property type="project" value="UniProtKB-SubCell"/>
</dbReference>
<dbReference type="InterPro" id="IPR010920">
    <property type="entry name" value="LSM_dom_sf"/>
</dbReference>
<dbReference type="GO" id="GO:0008381">
    <property type="term" value="F:mechanosensitive monoatomic ion channel activity"/>
    <property type="evidence" value="ECO:0007669"/>
    <property type="project" value="InterPro"/>
</dbReference>
<feature type="signal peptide" evidence="8">
    <location>
        <begin position="1"/>
        <end position="22"/>
    </location>
</feature>
<dbReference type="Pfam" id="PF21082">
    <property type="entry name" value="MS_channel_3rd"/>
    <property type="match status" value="1"/>
</dbReference>
<dbReference type="SUPFAM" id="SSF82689">
    <property type="entry name" value="Mechanosensitive channel protein MscS (YggB), C-terminal domain"/>
    <property type="match status" value="1"/>
</dbReference>
<evidence type="ECO:0000256" key="3">
    <source>
        <dbReference type="ARBA" id="ARBA00022475"/>
    </source>
</evidence>
<comment type="subunit">
    <text evidence="7">Homoheptamer.</text>
</comment>
<organism evidence="10 11">
    <name type="scientific">Rheinheimera salexigens</name>
    <dbReference type="NCBI Taxonomy" id="1628148"/>
    <lineage>
        <taxon>Bacteria</taxon>
        <taxon>Pseudomonadati</taxon>
        <taxon>Pseudomonadota</taxon>
        <taxon>Gammaproteobacteria</taxon>
        <taxon>Chromatiales</taxon>
        <taxon>Chromatiaceae</taxon>
        <taxon>Rheinheimera</taxon>
    </lineage>
</organism>
<name>A0A1E7Q219_9GAMM</name>
<keyword evidence="7" id="KW-0813">Transport</keyword>
<dbReference type="PROSITE" id="PS50914">
    <property type="entry name" value="BON"/>
    <property type="match status" value="1"/>
</dbReference>
<dbReference type="Gene3D" id="3.30.1340.30">
    <property type="match status" value="1"/>
</dbReference>
<keyword evidence="6 7" id="KW-0472">Membrane</keyword>
<dbReference type="InterPro" id="IPR006685">
    <property type="entry name" value="MscS_channel_2nd"/>
</dbReference>
<reference evidence="11" key="1">
    <citation type="submission" date="2016-09" db="EMBL/GenBank/DDBJ databases">
        <authorList>
            <person name="Wan X."/>
            <person name="Hou S."/>
        </authorList>
    </citation>
    <scope>NUCLEOTIDE SEQUENCE [LARGE SCALE GENOMIC DNA]</scope>
    <source>
        <strain evidence="11">KH87</strain>
    </source>
</reference>
<evidence type="ECO:0000256" key="5">
    <source>
        <dbReference type="ARBA" id="ARBA00022989"/>
    </source>
</evidence>
<keyword evidence="7" id="KW-0407">Ion channel</keyword>
<accession>A0A1E7Q219</accession>
<dbReference type="Gene3D" id="1.10.287.1260">
    <property type="match status" value="1"/>
</dbReference>
<keyword evidence="8" id="KW-0732">Signal</keyword>
<keyword evidence="4 7" id="KW-0812">Transmembrane</keyword>
<keyword evidence="5 7" id="KW-1133">Transmembrane helix</keyword>
<dbReference type="InterPro" id="IPR023408">
    <property type="entry name" value="MscS_beta-dom_sf"/>
</dbReference>
<dbReference type="InterPro" id="IPR006686">
    <property type="entry name" value="MscS_channel_CS"/>
</dbReference>
<dbReference type="PROSITE" id="PS01246">
    <property type="entry name" value="UPF0003"/>
    <property type="match status" value="1"/>
</dbReference>
<comment type="function">
    <text evidence="7">Mechanosensitive channel that participates in the regulation of osmotic pressure changes within the cell, opening in response to stretch forces in the membrane lipid bilayer, without the need for other proteins. Contributes to normal resistance to hypoosmotic shock. Forms an ion channel of 1.0 nanosiemens conductance with a slight preference for anions.</text>
</comment>
<comment type="subcellular location">
    <subcellularLocation>
        <location evidence="7">Cell inner membrane</location>
        <topology evidence="7">Multi-pass membrane protein</topology>
    </subcellularLocation>
    <subcellularLocation>
        <location evidence="1">Cell membrane</location>
        <topology evidence="1">Multi-pass membrane protein</topology>
    </subcellularLocation>
</comment>
<dbReference type="Proteomes" id="UP000242258">
    <property type="component" value="Unassembled WGS sequence"/>
</dbReference>
<feature type="transmembrane region" description="Helical" evidence="7">
    <location>
        <begin position="171"/>
        <end position="189"/>
    </location>
</feature>
<dbReference type="OrthoDB" id="9793781at2"/>
<dbReference type="InterPro" id="IPR045275">
    <property type="entry name" value="MscS_archaea/bacteria_type"/>
</dbReference>
<evidence type="ECO:0000256" key="1">
    <source>
        <dbReference type="ARBA" id="ARBA00004651"/>
    </source>
</evidence>